<accession>A0A093RL90</accession>
<evidence type="ECO:0000256" key="1">
    <source>
        <dbReference type="SAM" id="MobiDB-lite"/>
    </source>
</evidence>
<sequence>MTEKNEELCELCKKHGNAGRKESPHENLVSTGGKEINAHGKDASERYYRCRDCGHEWIWEPGNYGMGWI</sequence>
<proteinExistence type="predicted"/>
<dbReference type="EMBL" id="JQHM01000008">
    <property type="protein sequence ID" value="KFX03540.1"/>
    <property type="molecule type" value="Genomic_DNA"/>
</dbReference>
<feature type="region of interest" description="Disordered" evidence="1">
    <location>
        <begin position="16"/>
        <end position="37"/>
    </location>
</feature>
<dbReference type="AlphaFoldDB" id="A0A093RL90"/>
<comment type="caution">
    <text evidence="2">The sequence shown here is derived from an EMBL/GenBank/DDBJ whole genome shotgun (WGS) entry which is preliminary data.</text>
</comment>
<feature type="compositionally biased region" description="Basic and acidic residues" evidence="1">
    <location>
        <begin position="16"/>
        <end position="25"/>
    </location>
</feature>
<dbReference type="Proteomes" id="UP000032874">
    <property type="component" value="Unassembled WGS sequence"/>
</dbReference>
<protein>
    <submittedName>
        <fullName evidence="2">Uncharacterized protein</fullName>
    </submittedName>
</protein>
<gene>
    <name evidence="2" type="ORF">KP22_15810</name>
</gene>
<evidence type="ECO:0000313" key="3">
    <source>
        <dbReference type="Proteomes" id="UP000032874"/>
    </source>
</evidence>
<dbReference type="STRING" id="55207.KP22_15810"/>
<evidence type="ECO:0000313" key="2">
    <source>
        <dbReference type="EMBL" id="KFX03540.1"/>
    </source>
</evidence>
<name>A0A093RL90_9GAMM</name>
<organism evidence="2 3">
    <name type="scientific">Pectobacterium betavasculorum</name>
    <dbReference type="NCBI Taxonomy" id="55207"/>
    <lineage>
        <taxon>Bacteria</taxon>
        <taxon>Pseudomonadati</taxon>
        <taxon>Pseudomonadota</taxon>
        <taxon>Gammaproteobacteria</taxon>
        <taxon>Enterobacterales</taxon>
        <taxon>Pectobacteriaceae</taxon>
        <taxon>Pectobacterium</taxon>
    </lineage>
</organism>
<reference evidence="2 3" key="1">
    <citation type="submission" date="2014-08" db="EMBL/GenBank/DDBJ databases">
        <title>Genome sequences of NCPPB Pectobacterium isolates.</title>
        <authorList>
            <person name="Glover R.H."/>
            <person name="Sapp M."/>
            <person name="Elphinstone J."/>
        </authorList>
    </citation>
    <scope>NUCLEOTIDE SEQUENCE [LARGE SCALE GENOMIC DNA]</scope>
    <source>
        <strain evidence="2 3">NCPPB 2795</strain>
    </source>
</reference>